<protein>
    <submittedName>
        <fullName evidence="1">Uncharacterized protein</fullName>
    </submittedName>
</protein>
<dbReference type="EMBL" id="UGPG01000001">
    <property type="protein sequence ID" value="STY42922.1"/>
    <property type="molecule type" value="Genomic_DNA"/>
</dbReference>
<reference evidence="1 2" key="1">
    <citation type="submission" date="2018-06" db="EMBL/GenBank/DDBJ databases">
        <authorList>
            <consortium name="Pathogen Informatics"/>
            <person name="Doyle S."/>
        </authorList>
    </citation>
    <scope>NUCLEOTIDE SEQUENCE [LARGE SCALE GENOMIC DNA]</scope>
    <source>
        <strain evidence="2">NCTC 10815</strain>
    </source>
</reference>
<name>A0A378MC86_LISGR</name>
<evidence type="ECO:0000313" key="1">
    <source>
        <dbReference type="EMBL" id="STY42922.1"/>
    </source>
</evidence>
<dbReference type="RefSeq" id="WP_003758691.1">
    <property type="nucleotide sequence ID" value="NZ_CABKNG010000002.1"/>
</dbReference>
<dbReference type="AlphaFoldDB" id="A0A378MC86"/>
<evidence type="ECO:0000313" key="2">
    <source>
        <dbReference type="Proteomes" id="UP000254879"/>
    </source>
</evidence>
<gene>
    <name evidence="1" type="ORF">NCTC10815_00170</name>
</gene>
<proteinExistence type="predicted"/>
<accession>A0A378MC86</accession>
<sequence length="260" mass="31112">MKLADNVVFFIDETHFTALEEENISFQKDIVLLDFKLLDHKNQKQYYITYFPNINAENFMIDIEGEPVKELPPQLEIYKPQVFNRIYEPVKRIVQIPYIQMEMPLIRINGKTVHFNREDTERYVRTVSLYKKKVHFPLSKQTFAYNEGNDLEVINICQGTTQKYSINEESRFGSICVGDFFLDKVRVRSKKRQQLEYLIVKGMIELYYRLRIYKIKSKIDRVKFTDDVTSRMTSNNPVILKEELDKFMNELVMEEHKYAN</sequence>
<dbReference type="Proteomes" id="UP000254879">
    <property type="component" value="Unassembled WGS sequence"/>
</dbReference>
<dbReference type="OrthoDB" id="3189403at2"/>
<organism evidence="1 2">
    <name type="scientific">Listeria grayi</name>
    <name type="common">Listeria murrayi</name>
    <dbReference type="NCBI Taxonomy" id="1641"/>
    <lineage>
        <taxon>Bacteria</taxon>
        <taxon>Bacillati</taxon>
        <taxon>Bacillota</taxon>
        <taxon>Bacilli</taxon>
        <taxon>Bacillales</taxon>
        <taxon>Listeriaceae</taxon>
        <taxon>Listeria</taxon>
    </lineage>
</organism>